<protein>
    <recommendedName>
        <fullName evidence="9">G-protein coupled receptors family 1 profile domain-containing protein</fullName>
    </recommendedName>
</protein>
<reference evidence="10 11" key="1">
    <citation type="submission" date="2022-05" db="EMBL/GenBank/DDBJ databases">
        <authorList>
            <consortium name="Genoscope - CEA"/>
            <person name="William W."/>
        </authorList>
    </citation>
    <scope>NUCLEOTIDE SEQUENCE [LARGE SCALE GENOMIC DNA]</scope>
</reference>
<dbReference type="CDD" id="cd00637">
    <property type="entry name" value="7tm_classA_rhodopsin-like"/>
    <property type="match status" value="2"/>
</dbReference>
<evidence type="ECO:0000256" key="3">
    <source>
        <dbReference type="ARBA" id="ARBA00022989"/>
    </source>
</evidence>
<feature type="transmembrane region" description="Helical" evidence="8">
    <location>
        <begin position="15"/>
        <end position="43"/>
    </location>
</feature>
<evidence type="ECO:0000259" key="9">
    <source>
        <dbReference type="PROSITE" id="PS50262"/>
    </source>
</evidence>
<organism evidence="10 11">
    <name type="scientific">Pocillopora meandrina</name>
    <dbReference type="NCBI Taxonomy" id="46732"/>
    <lineage>
        <taxon>Eukaryota</taxon>
        <taxon>Metazoa</taxon>
        <taxon>Cnidaria</taxon>
        <taxon>Anthozoa</taxon>
        <taxon>Hexacorallia</taxon>
        <taxon>Scleractinia</taxon>
        <taxon>Astrocoeniina</taxon>
        <taxon>Pocilloporidae</taxon>
        <taxon>Pocillopora</taxon>
    </lineage>
</organism>
<dbReference type="EMBL" id="CALNXJ010000048">
    <property type="protein sequence ID" value="CAH3150686.1"/>
    <property type="molecule type" value="Genomic_DNA"/>
</dbReference>
<feature type="transmembrane region" description="Helical" evidence="8">
    <location>
        <begin position="466"/>
        <end position="490"/>
    </location>
</feature>
<feature type="domain" description="G-protein coupled receptors family 1 profile" evidence="9">
    <location>
        <begin position="314"/>
        <end position="567"/>
    </location>
</feature>
<dbReference type="Pfam" id="PF00001">
    <property type="entry name" value="7tm_1"/>
    <property type="match status" value="2"/>
</dbReference>
<accession>A0AAU9XMW6</accession>
<evidence type="ECO:0000256" key="2">
    <source>
        <dbReference type="ARBA" id="ARBA00022692"/>
    </source>
</evidence>
<feature type="transmembrane region" description="Helical" evidence="8">
    <location>
        <begin position="134"/>
        <end position="155"/>
    </location>
</feature>
<keyword evidence="6" id="KW-0675">Receptor</keyword>
<keyword evidence="2 8" id="KW-0812">Transmembrane</keyword>
<feature type="transmembrane region" description="Helical" evidence="8">
    <location>
        <begin position="335"/>
        <end position="360"/>
    </location>
</feature>
<sequence>MSRTLSAQLATRNEALIWFETILFTFINIVAFLGNLLTFYAVYRNHRLRTLPNMFITALTVSDILMATCCMPFTVATLFHGRWMFGETFCRVHGFEVFTFGTASLVTMGVIAVSRYFCVVKFERYAVLFTKKRALIYINAAWCVSLIPSLPPLFFKRDGFEFQPGKAMCLYTFKNIAYVSVNEFFYIATTMTVITICYVKVFREVSRLNRVFSHRNDLHQLRVNVEEAKVTKTLLAVLVGFACCWLPIGVMDNIDAVRSEHTLPRRAYITYAFLLYLSSAINPFIYAAMSKQTEATVWAETIVFAFMNVLAFFGNLFTCYAVYRNHRLRTLPNMFVIALAVSDILMSTCCSPFTVVTLFRGQWVLGEIFCEFFAFEVFIFGMASLNTMGVIAISRYFRIVKSNKYIVLFKKNRILMYIATVWFIALLGSVPPLFFDKESGFEFQPGKAMCAYSFESNIPFTSFTELYIGTPFIIISVCYVKVFCAVSRANRVFSHQNNVQQIRANVEEAKVTNTLAAVMVGFSFCWLPVCVIDITDAAHGKKILPRQIYLTYTSLIFLSSTISPLIYGVTNRRFRREYTAILSKIITPFRNGDN</sequence>
<evidence type="ECO:0000256" key="6">
    <source>
        <dbReference type="ARBA" id="ARBA00023170"/>
    </source>
</evidence>
<dbReference type="AlphaFoldDB" id="A0AAU9XMW6"/>
<evidence type="ECO:0000256" key="7">
    <source>
        <dbReference type="ARBA" id="ARBA00023224"/>
    </source>
</evidence>
<feature type="transmembrane region" description="Helical" evidence="8">
    <location>
        <begin position="549"/>
        <end position="569"/>
    </location>
</feature>
<dbReference type="PROSITE" id="PS50262">
    <property type="entry name" value="G_PROTEIN_RECEP_F1_2"/>
    <property type="match status" value="2"/>
</dbReference>
<keyword evidence="5 8" id="KW-0472">Membrane</keyword>
<keyword evidence="4" id="KW-0297">G-protein coupled receptor</keyword>
<keyword evidence="7" id="KW-0807">Transducer</keyword>
<comment type="subcellular location">
    <subcellularLocation>
        <location evidence="1">Membrane</location>
        <topology evidence="1">Multi-pass membrane protein</topology>
    </subcellularLocation>
</comment>
<keyword evidence="3 8" id="KW-1133">Transmembrane helix</keyword>
<evidence type="ECO:0000313" key="11">
    <source>
        <dbReference type="Proteomes" id="UP001159428"/>
    </source>
</evidence>
<dbReference type="PRINTS" id="PR00237">
    <property type="entry name" value="GPCRRHODOPSN"/>
</dbReference>
<evidence type="ECO:0000256" key="4">
    <source>
        <dbReference type="ARBA" id="ARBA00023040"/>
    </source>
</evidence>
<feature type="transmembrane region" description="Helical" evidence="8">
    <location>
        <begin position="184"/>
        <end position="202"/>
    </location>
</feature>
<evidence type="ECO:0000256" key="8">
    <source>
        <dbReference type="SAM" id="Phobius"/>
    </source>
</evidence>
<feature type="transmembrane region" description="Helical" evidence="8">
    <location>
        <begin position="414"/>
        <end position="435"/>
    </location>
</feature>
<dbReference type="InterPro" id="IPR050125">
    <property type="entry name" value="GPCR_opsins"/>
</dbReference>
<dbReference type="Proteomes" id="UP001159428">
    <property type="component" value="Unassembled WGS sequence"/>
</dbReference>
<feature type="transmembrane region" description="Helical" evidence="8">
    <location>
        <begin position="268"/>
        <end position="289"/>
    </location>
</feature>
<feature type="transmembrane region" description="Helical" evidence="8">
    <location>
        <begin position="55"/>
        <end position="79"/>
    </location>
</feature>
<dbReference type="GO" id="GO:0004930">
    <property type="term" value="F:G protein-coupled receptor activity"/>
    <property type="evidence" value="ECO:0007669"/>
    <property type="project" value="UniProtKB-KW"/>
</dbReference>
<feature type="domain" description="G-protein coupled receptors family 1 profile" evidence="9">
    <location>
        <begin position="34"/>
        <end position="286"/>
    </location>
</feature>
<dbReference type="GO" id="GO:0016020">
    <property type="term" value="C:membrane"/>
    <property type="evidence" value="ECO:0007669"/>
    <property type="project" value="UniProtKB-SubCell"/>
</dbReference>
<feature type="transmembrane region" description="Helical" evidence="8">
    <location>
        <begin position="301"/>
        <end position="323"/>
    </location>
</feature>
<name>A0AAU9XMW6_9CNID</name>
<gene>
    <name evidence="10" type="ORF">PMEA_00024836</name>
</gene>
<dbReference type="InterPro" id="IPR017452">
    <property type="entry name" value="GPCR_Rhodpsn_7TM"/>
</dbReference>
<proteinExistence type="predicted"/>
<evidence type="ECO:0000256" key="1">
    <source>
        <dbReference type="ARBA" id="ARBA00004141"/>
    </source>
</evidence>
<feature type="transmembrane region" description="Helical" evidence="8">
    <location>
        <begin position="511"/>
        <end position="529"/>
    </location>
</feature>
<evidence type="ECO:0000313" key="10">
    <source>
        <dbReference type="EMBL" id="CAH3150686.1"/>
    </source>
</evidence>
<evidence type="ECO:0000256" key="5">
    <source>
        <dbReference type="ARBA" id="ARBA00023136"/>
    </source>
</evidence>
<feature type="transmembrane region" description="Helical" evidence="8">
    <location>
        <begin position="372"/>
        <end position="393"/>
    </location>
</feature>
<keyword evidence="11" id="KW-1185">Reference proteome</keyword>
<dbReference type="PANTHER" id="PTHR24240">
    <property type="entry name" value="OPSIN"/>
    <property type="match status" value="1"/>
</dbReference>
<feature type="transmembrane region" description="Helical" evidence="8">
    <location>
        <begin position="99"/>
        <end position="122"/>
    </location>
</feature>
<dbReference type="Gene3D" id="1.20.1070.10">
    <property type="entry name" value="Rhodopsin 7-helix transmembrane proteins"/>
    <property type="match status" value="2"/>
</dbReference>
<dbReference type="InterPro" id="IPR000276">
    <property type="entry name" value="GPCR_Rhodpsn"/>
</dbReference>
<dbReference type="SUPFAM" id="SSF81321">
    <property type="entry name" value="Family A G protein-coupled receptor-like"/>
    <property type="match status" value="2"/>
</dbReference>
<comment type="caution">
    <text evidence="10">The sequence shown here is derived from an EMBL/GenBank/DDBJ whole genome shotgun (WGS) entry which is preliminary data.</text>
</comment>